<organism evidence="1 2">
    <name type="scientific">Marasmius oreades</name>
    <name type="common">fairy-ring Marasmius</name>
    <dbReference type="NCBI Taxonomy" id="181124"/>
    <lineage>
        <taxon>Eukaryota</taxon>
        <taxon>Fungi</taxon>
        <taxon>Dikarya</taxon>
        <taxon>Basidiomycota</taxon>
        <taxon>Agaricomycotina</taxon>
        <taxon>Agaricomycetes</taxon>
        <taxon>Agaricomycetidae</taxon>
        <taxon>Agaricales</taxon>
        <taxon>Marasmiineae</taxon>
        <taxon>Marasmiaceae</taxon>
        <taxon>Marasmius</taxon>
    </lineage>
</organism>
<evidence type="ECO:0000313" key="2">
    <source>
        <dbReference type="Proteomes" id="UP001049176"/>
    </source>
</evidence>
<dbReference type="GeneID" id="66081120"/>
<evidence type="ECO:0000313" key="1">
    <source>
        <dbReference type="EMBL" id="KAG7088006.1"/>
    </source>
</evidence>
<dbReference type="KEGG" id="more:E1B28_012045"/>
<reference evidence="1" key="1">
    <citation type="journal article" date="2021" name="Genome Biol. Evol.">
        <title>The assembled and annotated genome of the fairy-ring fungus Marasmius oreades.</title>
        <authorList>
            <person name="Hiltunen M."/>
            <person name="Ament-Velasquez S.L."/>
            <person name="Johannesson H."/>
        </authorList>
    </citation>
    <scope>NUCLEOTIDE SEQUENCE</scope>
    <source>
        <strain evidence="1">03SP1</strain>
    </source>
</reference>
<sequence>MEGTGEEWSSHPFHGRYSRVRDEVAYGETLEPLLSSSISPASSLALHVLSTSITLWAFQASLILVPSYLHSLTAISLAIRTRMYDQVGLAAPSSCCPPVTVDSSELLNVAIGCWGLLGSDPCIRLEQDPKSSVPDLVMANANKCLLQKSRHRQHLHTTWDHRDFVYSTEKHSSKRHGLSVPVVTTRTFHKAGVA</sequence>
<dbReference type="EMBL" id="CM032188">
    <property type="protein sequence ID" value="KAG7088006.1"/>
    <property type="molecule type" value="Genomic_DNA"/>
</dbReference>
<proteinExistence type="predicted"/>
<dbReference type="RefSeq" id="XP_043004477.1">
    <property type="nucleotide sequence ID" value="XM_043157111.1"/>
</dbReference>
<dbReference type="Proteomes" id="UP001049176">
    <property type="component" value="Chromosome 8"/>
</dbReference>
<gene>
    <name evidence="1" type="ORF">E1B28_012045</name>
</gene>
<keyword evidence="2" id="KW-1185">Reference proteome</keyword>
<comment type="caution">
    <text evidence="1">The sequence shown here is derived from an EMBL/GenBank/DDBJ whole genome shotgun (WGS) entry which is preliminary data.</text>
</comment>
<protein>
    <submittedName>
        <fullName evidence="1">Uncharacterized protein</fullName>
    </submittedName>
</protein>
<accession>A0A9P7UPI3</accession>
<name>A0A9P7UPI3_9AGAR</name>
<dbReference type="AlphaFoldDB" id="A0A9P7UPI3"/>